<organism evidence="2 3">
    <name type="scientific">Pandoraea sputorum</name>
    <dbReference type="NCBI Taxonomy" id="93222"/>
    <lineage>
        <taxon>Bacteria</taxon>
        <taxon>Pseudomonadati</taxon>
        <taxon>Pseudomonadota</taxon>
        <taxon>Betaproteobacteria</taxon>
        <taxon>Burkholderiales</taxon>
        <taxon>Burkholderiaceae</taxon>
        <taxon>Pandoraea</taxon>
    </lineage>
</organism>
<dbReference type="Proteomes" id="UP000215126">
    <property type="component" value="Chromosome 1"/>
</dbReference>
<dbReference type="EMBL" id="LT906435">
    <property type="protein sequence ID" value="SNU86248.1"/>
    <property type="molecule type" value="Genomic_DNA"/>
</dbReference>
<protein>
    <submittedName>
        <fullName evidence="2">Uncharacterized protein</fullName>
    </submittedName>
</protein>
<accession>A0A239SN12</accession>
<keyword evidence="1" id="KW-0732">Signal</keyword>
<evidence type="ECO:0000313" key="2">
    <source>
        <dbReference type="EMBL" id="SNU86248.1"/>
    </source>
</evidence>
<keyword evidence="3" id="KW-1185">Reference proteome</keyword>
<feature type="chain" id="PRO_5011734557" evidence="1">
    <location>
        <begin position="34"/>
        <end position="123"/>
    </location>
</feature>
<dbReference type="AlphaFoldDB" id="A0A239SN12"/>
<feature type="signal peptide" evidence="1">
    <location>
        <begin position="1"/>
        <end position="33"/>
    </location>
</feature>
<gene>
    <name evidence="2" type="ORF">SAMEA4530655_03173</name>
</gene>
<evidence type="ECO:0000313" key="3">
    <source>
        <dbReference type="Proteomes" id="UP000215126"/>
    </source>
</evidence>
<dbReference type="KEGG" id="pspu:NA29_20015"/>
<reference evidence="2 3" key="1">
    <citation type="submission" date="2017-06" db="EMBL/GenBank/DDBJ databases">
        <authorList>
            <consortium name="Pathogen Informatics"/>
        </authorList>
    </citation>
    <scope>NUCLEOTIDE SEQUENCE [LARGE SCALE GENOMIC DNA]</scope>
    <source>
        <strain evidence="2 3">NCTC13161</strain>
    </source>
</reference>
<evidence type="ECO:0000256" key="1">
    <source>
        <dbReference type="SAM" id="SignalP"/>
    </source>
</evidence>
<proteinExistence type="predicted"/>
<name>A0A239SN12_9BURK</name>
<sequence>MALDLMSTHGKPHSGISGLLTLLALAASGALHAQTPAMPTEPLDNSGQPCGAIRALPANVTDYRYEVTNRCERRLTYYWRCSAADTEHSVDVPGRGQQTVTCVKASGAAGEIVFRFGPPGSGN</sequence>